<keyword evidence="4" id="KW-1185">Reference proteome</keyword>
<dbReference type="AlphaFoldDB" id="A0AAI8CN56"/>
<evidence type="ECO:0000313" key="3">
    <source>
        <dbReference type="EMBL" id="AMW33473.1"/>
    </source>
</evidence>
<dbReference type="Pfam" id="PF04892">
    <property type="entry name" value="VanZ"/>
    <property type="match status" value="1"/>
</dbReference>
<keyword evidence="1" id="KW-0812">Transmembrane</keyword>
<evidence type="ECO:0000313" key="4">
    <source>
        <dbReference type="Proteomes" id="UP000093740"/>
    </source>
</evidence>
<dbReference type="Proteomes" id="UP000093740">
    <property type="component" value="Chromosome"/>
</dbReference>
<dbReference type="NCBIfam" id="NF037970">
    <property type="entry name" value="vanZ_1"/>
    <property type="match status" value="1"/>
</dbReference>
<keyword evidence="1" id="KW-0472">Membrane</keyword>
<feature type="transmembrane region" description="Helical" evidence="1">
    <location>
        <begin position="121"/>
        <end position="138"/>
    </location>
</feature>
<proteinExistence type="predicted"/>
<reference evidence="3 4" key="1">
    <citation type="journal article" date="2015" name="Stand. Genomic Sci.">
        <title>Genome sequence of a native-feather degrading extremely thermophilic Eubacterium, Fervidobacterium islandicum AW-1.</title>
        <authorList>
            <person name="Lee Y.J."/>
            <person name="Jeong H."/>
            <person name="Park G.S."/>
            <person name="Kwak Y."/>
            <person name="Lee S.J."/>
            <person name="Lee S.J."/>
            <person name="Park M.K."/>
            <person name="Kim J.Y."/>
            <person name="Kang H.K."/>
            <person name="Shin J.H."/>
            <person name="Lee D.W."/>
        </authorList>
    </citation>
    <scope>NUCLEOTIDE SEQUENCE [LARGE SCALE GENOMIC DNA]</scope>
    <source>
        <strain evidence="3 4">AW-1</strain>
    </source>
</reference>
<organism evidence="3 4">
    <name type="scientific">Fervidobacterium islandicum</name>
    <dbReference type="NCBI Taxonomy" id="2423"/>
    <lineage>
        <taxon>Bacteria</taxon>
        <taxon>Thermotogati</taxon>
        <taxon>Thermotogota</taxon>
        <taxon>Thermotogae</taxon>
        <taxon>Thermotogales</taxon>
        <taxon>Fervidobacteriaceae</taxon>
        <taxon>Fervidobacterium</taxon>
    </lineage>
</organism>
<dbReference type="RefSeq" id="WP_052107144.1">
    <property type="nucleotide sequence ID" value="NZ_CP014334.2"/>
</dbReference>
<keyword evidence="1" id="KW-1133">Transmembrane helix</keyword>
<evidence type="ECO:0000259" key="2">
    <source>
        <dbReference type="Pfam" id="PF04892"/>
    </source>
</evidence>
<feature type="transmembrane region" description="Helical" evidence="1">
    <location>
        <begin position="21"/>
        <end position="39"/>
    </location>
</feature>
<feature type="transmembrane region" description="Helical" evidence="1">
    <location>
        <begin position="161"/>
        <end position="179"/>
    </location>
</feature>
<gene>
    <name evidence="3" type="ORF">NA23_09665</name>
</gene>
<dbReference type="EMBL" id="CP014334">
    <property type="protein sequence ID" value="AMW33473.1"/>
    <property type="molecule type" value="Genomic_DNA"/>
</dbReference>
<dbReference type="InterPro" id="IPR006976">
    <property type="entry name" value="VanZ-like"/>
</dbReference>
<dbReference type="KEGG" id="fia:NA23_09665"/>
<sequence length="194" mass="22536">MAKLYKQFGKSSERVRRIVSLILFSVVLLWIGVIFYFSTRPPDESHKQSHFVYRVIKKIDSVLDFSNTELFKKMERRVKILWFGTEYVPAEMVIRKTAHFGLYLVFGFLTALTFFWWKGDIIIAAVVGVTLPSTYAIFDEYNQIFYRRGASLNDVVIDSSGALTGTLFFLVLLSVVLFIKELKHAKSRLKEVER</sequence>
<feature type="transmembrane region" description="Helical" evidence="1">
    <location>
        <begin position="97"/>
        <end position="116"/>
    </location>
</feature>
<protein>
    <submittedName>
        <fullName evidence="3">VanZ family protein</fullName>
    </submittedName>
</protein>
<feature type="domain" description="VanZ-like" evidence="2">
    <location>
        <begin position="26"/>
        <end position="172"/>
    </location>
</feature>
<accession>A0AAI8CN56</accession>
<evidence type="ECO:0000256" key="1">
    <source>
        <dbReference type="SAM" id="Phobius"/>
    </source>
</evidence>
<name>A0AAI8CN56_FERIS</name>